<sequence>MRDGAESFALADRTFFDWPGNWDLEATRFPAPPLPDGWRREDNEAWTFCRPPEDRLPDQGWKIHVSAAPDDAARTLADVARYCTRHGIAFKYLKSANVLRALSRKYAQRSSAGKLLTVYPVDDAEFARTLEGLDALVGGRPGPYVLTDLRFGQGPLHVRYGGFRTHYTEDTDGELVTALHRPDGTPEPDRRTPVFHTPDWVGLPDVLKDSLAARQAVDDFPYRITGALQFSHGGGVYRAVPTGTDALGAGEAGVVLKEGRPYSGTDGTGRDAVSRIAHEHRMLRRLAGMPGIPRTFGTFQVRDHLFLVLEDIAGQDFQTWLAAHHPLTVPDPDEQAVARYRDRALALFGRIEALVATVHGRGIRIGDLHPGNLIIRPGDVPVLIDFEVADELDRATPSSLGAPGFHRADATGADGDHYALAAIGLWLFLPLAALGGLAPDKAPALLAAAAERFGLPDALVARLAPQLAPNDNTTATLRSSPGTFPPTDVLVSLARGLRDSATPHRTDRLYPGGFEQFVEGGAGFGHGAAGVLWARHTALGERDEEGVAWLRAAVDRVPAERIGFYDGLHGMAYVLRQLGDDEAALRALDRAADKLSVRRCPSLYRGLSGVGLNLLHFADALDSADLRRQALGLADRVTERLTAARTEPVERRRRRGSKDAAGLMYGWSGAALFLLAAHRATGDPALLDEAVHAVHRDLDRCAPGPQHTLQVDEGFRLLPYLDNGSAGIALVAAELLRVRDDDRIRAALPALLRACAADFVIESGLLGGRAGLLATLAVLRDRVPLSPDAGERPDGPALSGAAVDRYLRRHLTRLGQHAMTWHGATVFPCDGRARISMGLADGGAGVLLALSATERGTPLLPFLTDSRLAAAVHPAAPGRAGGAHRAAIPTAPSGAAGTAHRGREVSSDDHHGPAGPGGAGRA</sequence>
<feature type="region of interest" description="Disordered" evidence="1">
    <location>
        <begin position="876"/>
        <end position="922"/>
    </location>
</feature>
<dbReference type="Proteomes" id="UP001180551">
    <property type="component" value="Unassembled WGS sequence"/>
</dbReference>
<dbReference type="Pfam" id="PF05147">
    <property type="entry name" value="LANC_like"/>
    <property type="match status" value="1"/>
</dbReference>
<accession>A0ABU2T3A1</accession>
<dbReference type="SUPFAM" id="SSF158745">
    <property type="entry name" value="LanC-like"/>
    <property type="match status" value="1"/>
</dbReference>
<evidence type="ECO:0000256" key="1">
    <source>
        <dbReference type="SAM" id="MobiDB-lite"/>
    </source>
</evidence>
<dbReference type="InterPro" id="IPR011009">
    <property type="entry name" value="Kinase-like_dom_sf"/>
</dbReference>
<reference evidence="3" key="1">
    <citation type="submission" date="2024-05" db="EMBL/GenBank/DDBJ databases">
        <title>30 novel species of actinomycetes from the DSMZ collection.</title>
        <authorList>
            <person name="Nouioui I."/>
        </authorList>
    </citation>
    <scope>NUCLEOTIDE SEQUENCE</scope>
    <source>
        <strain evidence="3">DSM 41527</strain>
    </source>
</reference>
<dbReference type="InterPro" id="IPR057929">
    <property type="entry name" value="RamC_N"/>
</dbReference>
<proteinExistence type="predicted"/>
<dbReference type="EMBL" id="JAVRFE010000008">
    <property type="protein sequence ID" value="MDT0455711.1"/>
    <property type="molecule type" value="Genomic_DNA"/>
</dbReference>
<keyword evidence="4" id="KW-1185">Reference proteome</keyword>
<dbReference type="InterPro" id="IPR053524">
    <property type="entry name" value="Aerial_hyphae_peptide-synth"/>
</dbReference>
<dbReference type="InterPro" id="IPR012341">
    <property type="entry name" value="6hp_glycosidase-like_sf"/>
</dbReference>
<feature type="domain" description="Protein kinase" evidence="2">
    <location>
        <begin position="222"/>
        <end position="574"/>
    </location>
</feature>
<evidence type="ECO:0000259" key="2">
    <source>
        <dbReference type="PROSITE" id="PS50011"/>
    </source>
</evidence>
<evidence type="ECO:0000313" key="3">
    <source>
        <dbReference type="EMBL" id="MDT0455711.1"/>
    </source>
</evidence>
<dbReference type="InterPro" id="IPR058053">
    <property type="entry name" value="RamC_C"/>
</dbReference>
<dbReference type="CDD" id="cd04791">
    <property type="entry name" value="LanC_SerThrkinase"/>
    <property type="match status" value="1"/>
</dbReference>
<dbReference type="RefSeq" id="WP_311623023.1">
    <property type="nucleotide sequence ID" value="NZ_JAVRFE010000008.1"/>
</dbReference>
<dbReference type="NCBIfam" id="NF038151">
    <property type="entry name" value="lanthi_synth_III"/>
    <property type="match status" value="1"/>
</dbReference>
<name>A0ABU2T3A1_9ACTN</name>
<protein>
    <submittedName>
        <fullName evidence="3">Class III lanthionine synthetase LanKC</fullName>
    </submittedName>
</protein>
<dbReference type="InterPro" id="IPR000719">
    <property type="entry name" value="Prot_kinase_dom"/>
</dbReference>
<dbReference type="Pfam" id="PF25816">
    <property type="entry name" value="RamC_N"/>
    <property type="match status" value="1"/>
</dbReference>
<dbReference type="SUPFAM" id="SSF56112">
    <property type="entry name" value="Protein kinase-like (PK-like)"/>
    <property type="match status" value="1"/>
</dbReference>
<feature type="compositionally biased region" description="Low complexity" evidence="1">
    <location>
        <begin position="876"/>
        <end position="887"/>
    </location>
</feature>
<dbReference type="SMART" id="SM01260">
    <property type="entry name" value="LANC_like"/>
    <property type="match status" value="1"/>
</dbReference>
<dbReference type="InterPro" id="IPR007822">
    <property type="entry name" value="LANC-like"/>
</dbReference>
<evidence type="ECO:0000313" key="4">
    <source>
        <dbReference type="Proteomes" id="UP001180551"/>
    </source>
</evidence>
<dbReference type="PROSITE" id="PS50011">
    <property type="entry name" value="PROTEIN_KINASE_DOM"/>
    <property type="match status" value="1"/>
</dbReference>
<organism evidence="3 4">
    <name type="scientific">Streptomyces mooreae</name>
    <dbReference type="NCBI Taxonomy" id="3075523"/>
    <lineage>
        <taxon>Bacteria</taxon>
        <taxon>Bacillati</taxon>
        <taxon>Actinomycetota</taxon>
        <taxon>Actinomycetes</taxon>
        <taxon>Kitasatosporales</taxon>
        <taxon>Streptomycetaceae</taxon>
        <taxon>Streptomyces</taxon>
    </lineage>
</organism>
<dbReference type="Gene3D" id="1.50.10.10">
    <property type="match status" value="1"/>
</dbReference>
<feature type="compositionally biased region" description="Basic and acidic residues" evidence="1">
    <location>
        <begin position="901"/>
        <end position="912"/>
    </location>
</feature>
<dbReference type="Gene3D" id="1.10.510.10">
    <property type="entry name" value="Transferase(Phosphotransferase) domain 1"/>
    <property type="match status" value="1"/>
</dbReference>
<comment type="caution">
    <text evidence="3">The sequence shown here is derived from an EMBL/GenBank/DDBJ whole genome shotgun (WGS) entry which is preliminary data.</text>
</comment>
<gene>
    <name evidence="3" type="primary">lanKC</name>
    <name evidence="3" type="ORF">RM550_08160</name>
</gene>